<feature type="compositionally biased region" description="Low complexity" evidence="4">
    <location>
        <begin position="336"/>
        <end position="347"/>
    </location>
</feature>
<dbReference type="Pfam" id="PF05377">
    <property type="entry name" value="FlaC_arch"/>
    <property type="match status" value="1"/>
</dbReference>
<proteinExistence type="predicted"/>
<dbReference type="PANTHER" id="PTHR40698">
    <property type="entry name" value="FLAGELLA-RELATED PROTEIN E-RELATED-RELATED"/>
    <property type="match status" value="1"/>
</dbReference>
<keyword evidence="3" id="KW-0175">Coiled coil</keyword>
<dbReference type="GO" id="GO:0097589">
    <property type="term" value="C:archaeal-type flagellum"/>
    <property type="evidence" value="ECO:0007669"/>
    <property type="project" value="UniProtKB-SubCell"/>
</dbReference>
<name>A0ABD5Q3P8_9EURY</name>
<dbReference type="InterPro" id="IPR052494">
    <property type="entry name" value="Flagella_assembly_related"/>
</dbReference>
<comment type="subcellular location">
    <subcellularLocation>
        <location evidence="1">Archaeal flagellum</location>
    </subcellularLocation>
</comment>
<evidence type="ECO:0000313" key="6">
    <source>
        <dbReference type="EMBL" id="MFC4825151.1"/>
    </source>
</evidence>
<dbReference type="Proteomes" id="UP001595945">
    <property type="component" value="Unassembled WGS sequence"/>
</dbReference>
<feature type="compositionally biased region" description="Acidic residues" evidence="4">
    <location>
        <begin position="288"/>
        <end position="335"/>
    </location>
</feature>
<dbReference type="PANTHER" id="PTHR40698:SF1">
    <property type="entry name" value="FLAGELLA-RELATED PROTEIN D-RELATED"/>
    <property type="match status" value="1"/>
</dbReference>
<dbReference type="Pfam" id="PF04659">
    <property type="entry name" value="Arch_fla_DE"/>
    <property type="match status" value="1"/>
</dbReference>
<feature type="compositionally biased region" description="Acidic residues" evidence="4">
    <location>
        <begin position="188"/>
        <end position="271"/>
    </location>
</feature>
<feature type="compositionally biased region" description="Gly residues" evidence="4">
    <location>
        <begin position="169"/>
        <end position="185"/>
    </location>
</feature>
<evidence type="ECO:0000256" key="3">
    <source>
        <dbReference type="SAM" id="Coils"/>
    </source>
</evidence>
<accession>A0ABD5Q3P8</accession>
<feature type="domain" description="Archaeal flagella protein FlaD/E" evidence="5">
    <location>
        <begin position="357"/>
        <end position="450"/>
    </location>
</feature>
<evidence type="ECO:0000256" key="2">
    <source>
        <dbReference type="ARBA" id="ARBA00022440"/>
    </source>
</evidence>
<protein>
    <submittedName>
        <fullName evidence="6">FlaD/FlaE family flagellar protein</fullName>
    </submittedName>
</protein>
<keyword evidence="6" id="KW-0966">Cell projection</keyword>
<keyword evidence="2" id="KW-0974">Archaeal flagellum</keyword>
<keyword evidence="6" id="KW-0969">Cilium</keyword>
<organism evidence="6 7">
    <name type="scientific">Halorussus aquaticus</name>
    <dbReference type="NCBI Taxonomy" id="2953748"/>
    <lineage>
        <taxon>Archaea</taxon>
        <taxon>Methanobacteriati</taxon>
        <taxon>Methanobacteriota</taxon>
        <taxon>Stenosarchaea group</taxon>
        <taxon>Halobacteria</taxon>
        <taxon>Halobacteriales</taxon>
        <taxon>Haladaptataceae</taxon>
        <taxon>Halorussus</taxon>
    </lineage>
</organism>
<dbReference type="AlphaFoldDB" id="A0ABD5Q3P8"/>
<feature type="region of interest" description="Disordered" evidence="4">
    <location>
        <begin position="31"/>
        <end position="64"/>
    </location>
</feature>
<feature type="region of interest" description="Disordered" evidence="4">
    <location>
        <begin position="165"/>
        <end position="358"/>
    </location>
</feature>
<evidence type="ECO:0000256" key="4">
    <source>
        <dbReference type="SAM" id="MobiDB-lite"/>
    </source>
</evidence>
<dbReference type="PIRSF" id="PIRSF017066">
    <property type="entry name" value="FlaD_arch_prd"/>
    <property type="match status" value="1"/>
</dbReference>
<dbReference type="GeneID" id="73044139"/>
<evidence type="ECO:0000313" key="7">
    <source>
        <dbReference type="Proteomes" id="UP001595945"/>
    </source>
</evidence>
<dbReference type="InterPro" id="IPR009205">
    <property type="entry name" value="FlaC_arc"/>
</dbReference>
<dbReference type="InterPro" id="IPR016682">
    <property type="entry name" value="FlaD_prd_arc"/>
</dbReference>
<evidence type="ECO:0000259" key="5">
    <source>
        <dbReference type="Pfam" id="PF04659"/>
    </source>
</evidence>
<gene>
    <name evidence="6" type="ORF">ACFO9K_12875</name>
</gene>
<sequence>MKLIGLSDQFVHLLGTGLVGMGIMDFMDEEEGESVEADGGGGGGDDADDDLFGDGMGGDAGGEMDDFGEMDDGMGMDGEMDDWADGGGGDDEFAMGGGSGPTQELENRIDELENEVAEISSTVGTVRSENEQISAKVDETEENVRKLLEIYEMVTRGVNPFVDDVQQGGMAGGGDALDQDGGGSFGLFDEEEEQEEEADLDSDVADAEAESFFDDDFDEEEEEFEEEDEFGEDDDFDDAADDLGFDSPEEALDDEEPAMEPPEEDDADDGEGGQAGGSTFAELKEEYESGDADWAEEGEEGAPEDGQPDPEPAVEVESTADEPADGDFEFEEPAETEPAPESTDPATSTAQNSGRGGKPYLAQLPNGYVSDLVVMEWLEFLVSEFGPEDAVRTIEYYGDIGWISESVEEELLAFVGGFADVESVDTEETGPATLEVDDHVQSLTFLSQLTGDAVQRKIVEHCSQIRGGRDGIQR</sequence>
<dbReference type="RefSeq" id="WP_254269152.1">
    <property type="nucleotide sequence ID" value="NZ_CP100400.1"/>
</dbReference>
<evidence type="ECO:0000256" key="1">
    <source>
        <dbReference type="ARBA" id="ARBA00004618"/>
    </source>
</evidence>
<feature type="coiled-coil region" evidence="3">
    <location>
        <begin position="102"/>
        <end position="150"/>
    </location>
</feature>
<comment type="caution">
    <text evidence="6">The sequence shown here is derived from an EMBL/GenBank/DDBJ whole genome shotgun (WGS) entry which is preliminary data.</text>
</comment>
<keyword evidence="7" id="KW-1185">Reference proteome</keyword>
<reference evidence="6 7" key="1">
    <citation type="journal article" date="2019" name="Int. J. Syst. Evol. Microbiol.">
        <title>The Global Catalogue of Microorganisms (GCM) 10K type strain sequencing project: providing services to taxonomists for standard genome sequencing and annotation.</title>
        <authorList>
            <consortium name="The Broad Institute Genomics Platform"/>
            <consortium name="The Broad Institute Genome Sequencing Center for Infectious Disease"/>
            <person name="Wu L."/>
            <person name="Ma J."/>
        </authorList>
    </citation>
    <scope>NUCLEOTIDE SEQUENCE [LARGE SCALE GENOMIC DNA]</scope>
    <source>
        <strain evidence="6 7">XZYJ18</strain>
    </source>
</reference>
<dbReference type="EMBL" id="JBHSHT010000002">
    <property type="protein sequence ID" value="MFC4825151.1"/>
    <property type="molecule type" value="Genomic_DNA"/>
</dbReference>
<dbReference type="InterPro" id="IPR006752">
    <property type="entry name" value="Arch_fla_DE"/>
</dbReference>
<keyword evidence="6" id="KW-0282">Flagellum</keyword>